<evidence type="ECO:0000313" key="4">
    <source>
        <dbReference type="Proteomes" id="UP000470470"/>
    </source>
</evidence>
<dbReference type="InterPro" id="IPR006626">
    <property type="entry name" value="PbH1"/>
</dbReference>
<keyword evidence="4" id="KW-1185">Reference proteome</keyword>
<proteinExistence type="predicted"/>
<dbReference type="InterPro" id="IPR012334">
    <property type="entry name" value="Pectin_lyas_fold"/>
</dbReference>
<evidence type="ECO:0000313" key="3">
    <source>
        <dbReference type="EMBL" id="NEL55621.1"/>
    </source>
</evidence>
<evidence type="ECO:0000259" key="2">
    <source>
        <dbReference type="Pfam" id="PF13229"/>
    </source>
</evidence>
<organism evidence="3 4">
    <name type="scientific">Goekera deserti</name>
    <dbReference type="NCBI Taxonomy" id="2497753"/>
    <lineage>
        <taxon>Bacteria</taxon>
        <taxon>Bacillati</taxon>
        <taxon>Actinomycetota</taxon>
        <taxon>Actinomycetes</taxon>
        <taxon>Geodermatophilales</taxon>
        <taxon>Geodermatophilaceae</taxon>
        <taxon>Goekera</taxon>
    </lineage>
</organism>
<dbReference type="InterPro" id="IPR039448">
    <property type="entry name" value="Beta_helix"/>
</dbReference>
<dbReference type="Proteomes" id="UP000470470">
    <property type="component" value="Unassembled WGS sequence"/>
</dbReference>
<dbReference type="Pfam" id="PF13229">
    <property type="entry name" value="Beta_helix"/>
    <property type="match status" value="1"/>
</dbReference>
<feature type="domain" description="Right handed beta helix" evidence="2">
    <location>
        <begin position="200"/>
        <end position="303"/>
    </location>
</feature>
<dbReference type="SMART" id="SM00710">
    <property type="entry name" value="PbH1"/>
    <property type="match status" value="4"/>
</dbReference>
<accession>A0A7K3WGI8</accession>
<dbReference type="SUPFAM" id="SSF51126">
    <property type="entry name" value="Pectin lyase-like"/>
    <property type="match status" value="1"/>
</dbReference>
<evidence type="ECO:0000256" key="1">
    <source>
        <dbReference type="SAM" id="MobiDB-lite"/>
    </source>
</evidence>
<dbReference type="InterPro" id="IPR011050">
    <property type="entry name" value="Pectin_lyase_fold/virulence"/>
</dbReference>
<dbReference type="RefSeq" id="WP_152730876.1">
    <property type="nucleotide sequence ID" value="NZ_JAABOZ010000004.1"/>
</dbReference>
<dbReference type="AlphaFoldDB" id="A0A7K3WGI8"/>
<name>A0A7K3WGI8_9ACTN</name>
<dbReference type="EMBL" id="JAAGWK010000024">
    <property type="protein sequence ID" value="NEL55621.1"/>
    <property type="molecule type" value="Genomic_DNA"/>
</dbReference>
<gene>
    <name evidence="3" type="ORF">G1H19_16690</name>
</gene>
<reference evidence="3 4" key="1">
    <citation type="submission" date="2020-02" db="EMBL/GenBank/DDBJ databases">
        <title>The whole genome sequence of CPCC 205119.</title>
        <authorList>
            <person name="Jiang Z."/>
        </authorList>
    </citation>
    <scope>NUCLEOTIDE SEQUENCE [LARGE SCALE GENOMIC DNA]</scope>
    <source>
        <strain evidence="3 4">CPCC 205119</strain>
    </source>
</reference>
<protein>
    <submittedName>
        <fullName evidence="3">Right-handed parallel beta-helix repeat-containing protein</fullName>
    </submittedName>
</protein>
<comment type="caution">
    <text evidence="3">The sequence shown here is derived from an EMBL/GenBank/DDBJ whole genome shotgun (WGS) entry which is preliminary data.</text>
</comment>
<feature type="region of interest" description="Disordered" evidence="1">
    <location>
        <begin position="1"/>
        <end position="24"/>
    </location>
</feature>
<sequence>MTVPPTSDPGGVGHADGGDVAPAPGRRLGRRGFIAGAVVGGSVATAAVVGRVTAGDERVAVAAPAGSTVLAGRGIDPTGTTDSTAGLQAVVDAAADGARLWLPDGVHLVDGVVLRAGQTLSGPSARTYAGRAGSGARLRARAPGMTAPVLTVGAFGRVTDIAVEGQGRTGPAVRPAGFGVVLDRVTMTDGSVGYDGDYVSGTVLTGCQVHENDVGIKDVVDSMIVSCTVNANGSEGISLGAGANDNTLLGNKVEWNDGHGIDVFQALHNVVVGGVVDRNGRTGIRVVECEHTTVTGVVLRRNGRLAEDSPEDDCHLYQRDCRSFLLTGVATGAGRDDDDAGYRSPSVAVREEGGADVGYIGNELTGQTSGVAVAGAQGASRTHSMLNIGVAGVQDLPGSRAFVAGGEFSTPALSSGSLPVALGGVPTGSLGTAYRVRLVARDGADGSRAAAETTLLVSRDDGPAAVTVGAVQNVVGTSFGTTDGVLQVSASVQPDGAVLEVSVRNTGPTAWRVGLEVT</sequence>
<dbReference type="Gene3D" id="2.160.20.10">
    <property type="entry name" value="Single-stranded right-handed beta-helix, Pectin lyase-like"/>
    <property type="match status" value="1"/>
</dbReference>
<dbReference type="PROSITE" id="PS51318">
    <property type="entry name" value="TAT"/>
    <property type="match status" value="1"/>
</dbReference>
<dbReference type="InterPro" id="IPR006311">
    <property type="entry name" value="TAT_signal"/>
</dbReference>